<comment type="catalytic activity">
    <reaction evidence="12 13">
        <text>(4R,5S)-dethiobiotin + (sulfur carrier)-SH + 2 reduced [2Fe-2S]-[ferredoxin] + 2 S-adenosyl-L-methionine = (sulfur carrier)-H + biotin + 2 5'-deoxyadenosine + 2 L-methionine + 2 oxidized [2Fe-2S]-[ferredoxin]</text>
        <dbReference type="Rhea" id="RHEA:22060"/>
        <dbReference type="Rhea" id="RHEA-COMP:10000"/>
        <dbReference type="Rhea" id="RHEA-COMP:10001"/>
        <dbReference type="Rhea" id="RHEA-COMP:14737"/>
        <dbReference type="Rhea" id="RHEA-COMP:14739"/>
        <dbReference type="ChEBI" id="CHEBI:17319"/>
        <dbReference type="ChEBI" id="CHEBI:29917"/>
        <dbReference type="ChEBI" id="CHEBI:33737"/>
        <dbReference type="ChEBI" id="CHEBI:33738"/>
        <dbReference type="ChEBI" id="CHEBI:57586"/>
        <dbReference type="ChEBI" id="CHEBI:57844"/>
        <dbReference type="ChEBI" id="CHEBI:59789"/>
        <dbReference type="ChEBI" id="CHEBI:64428"/>
        <dbReference type="ChEBI" id="CHEBI:149473"/>
        <dbReference type="EC" id="2.8.1.6"/>
    </reaction>
</comment>
<keyword evidence="9 13" id="KW-0093">Biotin biosynthesis</keyword>
<dbReference type="InterPro" id="IPR006638">
    <property type="entry name" value="Elp3/MiaA/NifB-like_rSAM"/>
</dbReference>
<feature type="binding site" evidence="13 14">
    <location>
        <position position="142"/>
    </location>
    <ligand>
        <name>[2Fe-2S] cluster</name>
        <dbReference type="ChEBI" id="CHEBI:190135"/>
    </ligand>
</feature>
<dbReference type="HOGENOM" id="CLU_033172_2_1_4"/>
<dbReference type="HAMAP" id="MF_01694">
    <property type="entry name" value="BioB"/>
    <property type="match status" value="1"/>
</dbReference>
<evidence type="ECO:0000259" key="15">
    <source>
        <dbReference type="PROSITE" id="PS51918"/>
    </source>
</evidence>
<dbReference type="InterPro" id="IPR058240">
    <property type="entry name" value="rSAM_sf"/>
</dbReference>
<evidence type="ECO:0000256" key="5">
    <source>
        <dbReference type="ARBA" id="ARBA00022679"/>
    </source>
</evidence>
<keyword evidence="11 13" id="KW-0411">Iron-sulfur</keyword>
<comment type="function">
    <text evidence="13">Catalyzes the conversion of dethiobiotin (DTB) to biotin by the insertion of a sulfur atom into dethiobiotin via a radical-based mechanism.</text>
</comment>
<sequence>MPVLQPIIDRIARNETISRDEALAFASDPALRADLFDTAAEATKRFASRIFNICGIVSIKTGACSCDCRWCAQSAHWPSSSIPIHPILPVSEVDAAAEHAAAGGITRFSLVASGRKPSARETRMYAEHLKKLRSTNPKLELCASLGLLNEKDLALLKEAGLVRVHCNLETSERFFPQVCSSHTWEDKVKTIRAAKAAGLEVCSGGLFGMGETAEDRIDLAFALRELEVPSIPLNLLDPRPGTPLEHAPKLSEDHFLTTVALYRLINPQAELRFAGGRLQLSEYAVREAMRIGVNSAICGSLLTTDTMGPTAEAERFMAAGYEADEAMTEVLERSGGIDCEEDAVCAACAS</sequence>
<evidence type="ECO:0000256" key="6">
    <source>
        <dbReference type="ARBA" id="ARBA00022691"/>
    </source>
</evidence>
<dbReference type="EC" id="2.8.1.6" evidence="3 13"/>
<dbReference type="InterPro" id="IPR013785">
    <property type="entry name" value="Aldolase_TIM"/>
</dbReference>
<organism evidence="16 17">
    <name type="scientific">Sutterella wadsworthensis HGA0223</name>
    <dbReference type="NCBI Taxonomy" id="1203554"/>
    <lineage>
        <taxon>Bacteria</taxon>
        <taxon>Pseudomonadati</taxon>
        <taxon>Pseudomonadota</taxon>
        <taxon>Betaproteobacteria</taxon>
        <taxon>Burkholderiales</taxon>
        <taxon>Sutterellaceae</taxon>
        <taxon>Sutterella</taxon>
    </lineage>
</organism>
<dbReference type="InterPro" id="IPR007197">
    <property type="entry name" value="rSAM"/>
</dbReference>
<dbReference type="STRING" id="1203554.HMPREF1476_01389"/>
<dbReference type="eggNOG" id="COG0502">
    <property type="taxonomic scope" value="Bacteria"/>
</dbReference>
<comment type="caution">
    <text evidence="16">The sequence shown here is derived from an EMBL/GenBank/DDBJ whole genome shotgun (WGS) entry which is preliminary data.</text>
</comment>
<feature type="binding site" evidence="13 14">
    <location>
        <position position="71"/>
    </location>
    <ligand>
        <name>[4Fe-4S] cluster</name>
        <dbReference type="ChEBI" id="CHEBI:49883"/>
        <note>4Fe-4S-S-AdoMet</note>
    </ligand>
</feature>
<comment type="pathway">
    <text evidence="1 13">Cofactor biosynthesis; biotin biosynthesis; biotin from 7,8-diaminononanoate: step 2/2.</text>
</comment>
<evidence type="ECO:0000256" key="10">
    <source>
        <dbReference type="ARBA" id="ARBA00023004"/>
    </source>
</evidence>
<dbReference type="Pfam" id="PF06968">
    <property type="entry name" value="BATS"/>
    <property type="match status" value="1"/>
</dbReference>
<feature type="binding site" evidence="13 14">
    <location>
        <position position="68"/>
    </location>
    <ligand>
        <name>[4Fe-4S] cluster</name>
        <dbReference type="ChEBI" id="CHEBI:49883"/>
        <note>4Fe-4S-S-AdoMet</note>
    </ligand>
</feature>
<dbReference type="GO" id="GO:0051537">
    <property type="term" value="F:2 iron, 2 sulfur cluster binding"/>
    <property type="evidence" value="ECO:0007669"/>
    <property type="project" value="UniProtKB-KW"/>
</dbReference>
<accession>S3CEJ8</accession>
<dbReference type="Gene3D" id="3.20.20.70">
    <property type="entry name" value="Aldolase class I"/>
    <property type="match status" value="1"/>
</dbReference>
<feature type="binding site" evidence="13 14">
    <location>
        <position position="109"/>
    </location>
    <ligand>
        <name>[2Fe-2S] cluster</name>
        <dbReference type="ChEBI" id="CHEBI:190135"/>
    </ligand>
</feature>
<dbReference type="Pfam" id="PF04055">
    <property type="entry name" value="Radical_SAM"/>
    <property type="match status" value="1"/>
</dbReference>
<evidence type="ECO:0000256" key="14">
    <source>
        <dbReference type="PIRSR" id="PIRSR001619-1"/>
    </source>
</evidence>
<evidence type="ECO:0000256" key="13">
    <source>
        <dbReference type="HAMAP-Rule" id="MF_01694"/>
    </source>
</evidence>
<dbReference type="GO" id="GO:0009102">
    <property type="term" value="P:biotin biosynthetic process"/>
    <property type="evidence" value="ECO:0007669"/>
    <property type="project" value="UniProtKB-UniRule"/>
</dbReference>
<comment type="cofactor">
    <cofactor evidence="14">
        <name>[2Fe-2S] cluster</name>
        <dbReference type="ChEBI" id="CHEBI:190135"/>
    </cofactor>
    <text evidence="14">Binds 1 [2Fe-2S] cluster. The cluster is coordinated with 3 cysteines and 1 arginine.</text>
</comment>
<dbReference type="InterPro" id="IPR002684">
    <property type="entry name" value="Biotin_synth/BioAB"/>
</dbReference>
<evidence type="ECO:0000256" key="8">
    <source>
        <dbReference type="ARBA" id="ARBA00022723"/>
    </source>
</evidence>
<dbReference type="UniPathway" id="UPA00078">
    <property type="reaction ID" value="UER00162"/>
</dbReference>
<keyword evidence="5 13" id="KW-0808">Transferase</keyword>
<dbReference type="Proteomes" id="UP000014400">
    <property type="component" value="Unassembled WGS sequence"/>
</dbReference>
<proteinExistence type="inferred from homology"/>
<dbReference type="GO" id="GO:0005506">
    <property type="term" value="F:iron ion binding"/>
    <property type="evidence" value="ECO:0007669"/>
    <property type="project" value="UniProtKB-UniRule"/>
</dbReference>
<dbReference type="GO" id="GO:0004076">
    <property type="term" value="F:biotin synthase activity"/>
    <property type="evidence" value="ECO:0007669"/>
    <property type="project" value="UniProtKB-UniRule"/>
</dbReference>
<evidence type="ECO:0000256" key="11">
    <source>
        <dbReference type="ARBA" id="ARBA00023014"/>
    </source>
</evidence>
<dbReference type="NCBIfam" id="TIGR00433">
    <property type="entry name" value="bioB"/>
    <property type="match status" value="1"/>
</dbReference>
<gene>
    <name evidence="13" type="primary">bioB</name>
    <name evidence="16" type="ORF">HMPREF1476_01389</name>
</gene>
<dbReference type="SFLD" id="SFLDS00029">
    <property type="entry name" value="Radical_SAM"/>
    <property type="match status" value="1"/>
</dbReference>
<dbReference type="SMART" id="SM00729">
    <property type="entry name" value="Elp3"/>
    <property type="match status" value="1"/>
</dbReference>
<comment type="similarity">
    <text evidence="2 13">Belongs to the radical SAM superfamily. Biotin synthase family.</text>
</comment>
<dbReference type="InterPro" id="IPR024177">
    <property type="entry name" value="Biotin_synthase"/>
</dbReference>
<evidence type="ECO:0000256" key="2">
    <source>
        <dbReference type="ARBA" id="ARBA00010765"/>
    </source>
</evidence>
<dbReference type="PANTHER" id="PTHR22976:SF2">
    <property type="entry name" value="BIOTIN SYNTHASE, MITOCHONDRIAL"/>
    <property type="match status" value="1"/>
</dbReference>
<evidence type="ECO:0000256" key="9">
    <source>
        <dbReference type="ARBA" id="ARBA00022756"/>
    </source>
</evidence>
<dbReference type="PATRIC" id="fig|1203554.3.peg.1453"/>
<evidence type="ECO:0000256" key="7">
    <source>
        <dbReference type="ARBA" id="ARBA00022714"/>
    </source>
</evidence>
<dbReference type="SFLD" id="SFLDG01060">
    <property type="entry name" value="BATS_domain_containing"/>
    <property type="match status" value="1"/>
</dbReference>
<feature type="binding site" evidence="13 14">
    <location>
        <position position="272"/>
    </location>
    <ligand>
        <name>[2Fe-2S] cluster</name>
        <dbReference type="ChEBI" id="CHEBI:190135"/>
    </ligand>
</feature>
<keyword evidence="4 13" id="KW-0004">4Fe-4S</keyword>
<evidence type="ECO:0000313" key="16">
    <source>
        <dbReference type="EMBL" id="EPD98934.1"/>
    </source>
</evidence>
<reference evidence="16 17" key="1">
    <citation type="submission" date="2013-04" db="EMBL/GenBank/DDBJ databases">
        <title>The Genome Sequence of Sutterella wadsworthensis HGA0223.</title>
        <authorList>
            <consortium name="The Broad Institute Genomics Platform"/>
            <person name="Earl A."/>
            <person name="Ward D."/>
            <person name="Feldgarden M."/>
            <person name="Gevers D."/>
            <person name="Schmidt T.M."/>
            <person name="Dover J."/>
            <person name="Dai D."/>
            <person name="Walker B."/>
            <person name="Young S."/>
            <person name="Zeng Q."/>
            <person name="Gargeya S."/>
            <person name="Fitzgerald M."/>
            <person name="Haas B."/>
            <person name="Abouelleil A."/>
            <person name="Allen A.W."/>
            <person name="Alvarado L."/>
            <person name="Arachchi H.M."/>
            <person name="Berlin A.M."/>
            <person name="Chapman S.B."/>
            <person name="Gainer-Dewar J."/>
            <person name="Goldberg J."/>
            <person name="Griggs A."/>
            <person name="Gujja S."/>
            <person name="Hansen M."/>
            <person name="Howarth C."/>
            <person name="Imamovic A."/>
            <person name="Ireland A."/>
            <person name="Larimer J."/>
            <person name="McCowan C."/>
            <person name="Murphy C."/>
            <person name="Pearson M."/>
            <person name="Poon T.W."/>
            <person name="Priest M."/>
            <person name="Roberts A."/>
            <person name="Saif S."/>
            <person name="Shea T."/>
            <person name="Sisk P."/>
            <person name="Sykes S."/>
            <person name="Wortman J."/>
            <person name="Nusbaum C."/>
            <person name="Birren B."/>
        </authorList>
    </citation>
    <scope>NUCLEOTIDE SEQUENCE [LARGE SCALE GENOMIC DNA]</scope>
    <source>
        <strain evidence="16 17">HGA0223</strain>
    </source>
</reference>
<evidence type="ECO:0000256" key="4">
    <source>
        <dbReference type="ARBA" id="ARBA00022485"/>
    </source>
</evidence>
<dbReference type="PANTHER" id="PTHR22976">
    <property type="entry name" value="BIOTIN SYNTHASE"/>
    <property type="match status" value="1"/>
</dbReference>
<dbReference type="InterPro" id="IPR010722">
    <property type="entry name" value="BATS_dom"/>
</dbReference>
<dbReference type="SFLD" id="SFLDG01278">
    <property type="entry name" value="biotin_synthase_like"/>
    <property type="match status" value="1"/>
</dbReference>
<feature type="binding site" evidence="13 14">
    <location>
        <position position="64"/>
    </location>
    <ligand>
        <name>[4Fe-4S] cluster</name>
        <dbReference type="ChEBI" id="CHEBI:49883"/>
        <note>4Fe-4S-S-AdoMet</note>
    </ligand>
</feature>
<comment type="cofactor">
    <cofactor evidence="13 14">
        <name>[4Fe-4S] cluster</name>
        <dbReference type="ChEBI" id="CHEBI:49883"/>
    </cofactor>
    <text evidence="13 14">Binds 1 [4Fe-4S] cluster. The cluster is coordinated with 3 cysteines and an exchangeable S-adenosyl-L-methionine.</text>
</comment>
<comment type="subunit">
    <text evidence="13">Homodimer.</text>
</comment>
<name>S3CEJ8_9BURK</name>
<dbReference type="EMBL" id="ATCF01000019">
    <property type="protein sequence ID" value="EPD98934.1"/>
    <property type="molecule type" value="Genomic_DNA"/>
</dbReference>
<dbReference type="RefSeq" id="WP_016474609.1">
    <property type="nucleotide sequence ID" value="NZ_KE150480.1"/>
</dbReference>
<comment type="cofactor">
    <cofactor evidence="13">
        <name>[2Fe-2S] cluster</name>
        <dbReference type="ChEBI" id="CHEBI:190135"/>
    </cofactor>
    <text evidence="13">Binds 1 [2Fe-2S] cluster. The cluster is coordinated with 3 cysteines and 1 arginine.</text>
</comment>
<feature type="binding site" evidence="13 14">
    <location>
        <position position="202"/>
    </location>
    <ligand>
        <name>[2Fe-2S] cluster</name>
        <dbReference type="ChEBI" id="CHEBI:190135"/>
    </ligand>
</feature>
<keyword evidence="7 13" id="KW-0001">2Fe-2S</keyword>
<protein>
    <recommendedName>
        <fullName evidence="3 13">Biotin synthase</fullName>
        <ecNumber evidence="3 13">2.8.1.6</ecNumber>
    </recommendedName>
</protein>
<dbReference type="AlphaFoldDB" id="S3CEJ8"/>
<dbReference type="GO" id="GO:0051539">
    <property type="term" value="F:4 iron, 4 sulfur cluster binding"/>
    <property type="evidence" value="ECO:0007669"/>
    <property type="project" value="UniProtKB-KW"/>
</dbReference>
<evidence type="ECO:0000256" key="1">
    <source>
        <dbReference type="ARBA" id="ARBA00004942"/>
    </source>
</evidence>
<feature type="domain" description="Radical SAM core" evidence="15">
    <location>
        <begin position="49"/>
        <end position="274"/>
    </location>
</feature>
<dbReference type="SMART" id="SM00876">
    <property type="entry name" value="BATS"/>
    <property type="match status" value="1"/>
</dbReference>
<keyword evidence="8 13" id="KW-0479">Metal-binding</keyword>
<evidence type="ECO:0000256" key="3">
    <source>
        <dbReference type="ARBA" id="ARBA00012236"/>
    </source>
</evidence>
<keyword evidence="6 13" id="KW-0949">S-adenosyl-L-methionine</keyword>
<keyword evidence="10 13" id="KW-0408">Iron</keyword>
<dbReference type="PIRSF" id="PIRSF001619">
    <property type="entry name" value="Biotin_synth"/>
    <property type="match status" value="1"/>
</dbReference>
<keyword evidence="17" id="KW-1185">Reference proteome</keyword>
<dbReference type="SUPFAM" id="SSF102114">
    <property type="entry name" value="Radical SAM enzymes"/>
    <property type="match status" value="1"/>
</dbReference>
<dbReference type="CDD" id="cd01335">
    <property type="entry name" value="Radical_SAM"/>
    <property type="match status" value="1"/>
</dbReference>
<evidence type="ECO:0000256" key="12">
    <source>
        <dbReference type="ARBA" id="ARBA00051157"/>
    </source>
</evidence>
<evidence type="ECO:0000313" key="17">
    <source>
        <dbReference type="Proteomes" id="UP000014400"/>
    </source>
</evidence>
<dbReference type="PROSITE" id="PS51918">
    <property type="entry name" value="RADICAL_SAM"/>
    <property type="match status" value="1"/>
</dbReference>